<protein>
    <recommendedName>
        <fullName evidence="3">Hydrolase</fullName>
    </recommendedName>
</protein>
<comment type="caution">
    <text evidence="1">The sequence shown here is derived from an EMBL/GenBank/DDBJ whole genome shotgun (WGS) entry which is preliminary data.</text>
</comment>
<name>A0ABS6JHU7_9BACI</name>
<gene>
    <name evidence="1" type="ORF">KS419_16100</name>
</gene>
<accession>A0ABS6JHU7</accession>
<organism evidence="1 2">
    <name type="scientific">Evansella tamaricis</name>
    <dbReference type="NCBI Taxonomy" id="2069301"/>
    <lineage>
        <taxon>Bacteria</taxon>
        <taxon>Bacillati</taxon>
        <taxon>Bacillota</taxon>
        <taxon>Bacilli</taxon>
        <taxon>Bacillales</taxon>
        <taxon>Bacillaceae</taxon>
        <taxon>Evansella</taxon>
    </lineage>
</organism>
<sequence length="245" mass="28503">MSVRKRTLTIEEEKCLLHLPEKPNGYGILLVGDRNHYIQGETSLWTQHPTRKNLLEGLMEAGYTIFYCDQGGAHWGNDRLSVVLGRLKSLVMKTEILNQHIHILAEGMGALLVLRLMTDPSVSVRSAVFINPCFYLDKQLEEEKTNRFFYKKMIQEIKSSYGIEEKEIEDVCKKLGEICEKLDPSIPIRLIQAVYQAPYSMEKQTRFFIKEKKQTQKDLETTFYLPGKTIEQFLQPILTFFVKYE</sequence>
<dbReference type="RefSeq" id="WP_217067415.1">
    <property type="nucleotide sequence ID" value="NZ_JAHQCS010000131.1"/>
</dbReference>
<evidence type="ECO:0008006" key="3">
    <source>
        <dbReference type="Google" id="ProtNLM"/>
    </source>
</evidence>
<keyword evidence="2" id="KW-1185">Reference proteome</keyword>
<dbReference type="EMBL" id="JAHQCS010000131">
    <property type="protein sequence ID" value="MBU9713254.1"/>
    <property type="molecule type" value="Genomic_DNA"/>
</dbReference>
<evidence type="ECO:0000313" key="1">
    <source>
        <dbReference type="EMBL" id="MBU9713254.1"/>
    </source>
</evidence>
<dbReference type="Proteomes" id="UP000784880">
    <property type="component" value="Unassembled WGS sequence"/>
</dbReference>
<proteinExistence type="predicted"/>
<reference evidence="1 2" key="1">
    <citation type="submission" date="2021-06" db="EMBL/GenBank/DDBJ databases">
        <title>Bacillus sp. RD4P76, an endophyte from a halophyte.</title>
        <authorList>
            <person name="Sun J.-Q."/>
        </authorList>
    </citation>
    <scope>NUCLEOTIDE SEQUENCE [LARGE SCALE GENOMIC DNA]</scope>
    <source>
        <strain evidence="1 2">CGMCC 1.15917</strain>
    </source>
</reference>
<evidence type="ECO:0000313" key="2">
    <source>
        <dbReference type="Proteomes" id="UP000784880"/>
    </source>
</evidence>